<dbReference type="Pfam" id="PF01370">
    <property type="entry name" value="Epimerase"/>
    <property type="match status" value="1"/>
</dbReference>
<keyword evidence="4" id="KW-1185">Reference proteome</keyword>
<dbReference type="EMBL" id="JBHUMA010000006">
    <property type="protein sequence ID" value="MFD2599825.1"/>
    <property type="molecule type" value="Genomic_DNA"/>
</dbReference>
<evidence type="ECO:0000313" key="4">
    <source>
        <dbReference type="Proteomes" id="UP001597393"/>
    </source>
</evidence>
<reference evidence="4" key="1">
    <citation type="journal article" date="2019" name="Int. J. Syst. Evol. Microbiol.">
        <title>The Global Catalogue of Microorganisms (GCM) 10K type strain sequencing project: providing services to taxonomists for standard genome sequencing and annotation.</title>
        <authorList>
            <consortium name="The Broad Institute Genomics Platform"/>
            <consortium name="The Broad Institute Genome Sequencing Center for Infectious Disease"/>
            <person name="Wu L."/>
            <person name="Ma J."/>
        </authorList>
    </citation>
    <scope>NUCLEOTIDE SEQUENCE [LARGE SCALE GENOMIC DNA]</scope>
    <source>
        <strain evidence="4">KCTC 42248</strain>
    </source>
</reference>
<protein>
    <submittedName>
        <fullName evidence="3">TIGR01777 family oxidoreductase</fullName>
    </submittedName>
</protein>
<organism evidence="3 4">
    <name type="scientific">Sphingobacterium corticis</name>
    <dbReference type="NCBI Taxonomy" id="1812823"/>
    <lineage>
        <taxon>Bacteria</taxon>
        <taxon>Pseudomonadati</taxon>
        <taxon>Bacteroidota</taxon>
        <taxon>Sphingobacteriia</taxon>
        <taxon>Sphingobacteriales</taxon>
        <taxon>Sphingobacteriaceae</taxon>
        <taxon>Sphingobacterium</taxon>
    </lineage>
</organism>
<dbReference type="NCBIfam" id="TIGR01777">
    <property type="entry name" value="yfcH"/>
    <property type="match status" value="1"/>
</dbReference>
<dbReference type="PANTHER" id="PTHR11092">
    <property type="entry name" value="SUGAR NUCLEOTIDE EPIMERASE RELATED"/>
    <property type="match status" value="1"/>
</dbReference>
<dbReference type="InterPro" id="IPR010099">
    <property type="entry name" value="SDR39U1"/>
</dbReference>
<comment type="caution">
    <text evidence="3">The sequence shown here is derived from an EMBL/GenBank/DDBJ whole genome shotgun (WGS) entry which is preliminary data.</text>
</comment>
<evidence type="ECO:0000259" key="2">
    <source>
        <dbReference type="Pfam" id="PF01370"/>
    </source>
</evidence>
<dbReference type="PANTHER" id="PTHR11092:SF0">
    <property type="entry name" value="EPIMERASE FAMILY PROTEIN SDR39U1"/>
    <property type="match status" value="1"/>
</dbReference>
<dbReference type="Gene3D" id="3.40.50.720">
    <property type="entry name" value="NAD(P)-binding Rossmann-like Domain"/>
    <property type="match status" value="1"/>
</dbReference>
<evidence type="ECO:0000256" key="1">
    <source>
        <dbReference type="ARBA" id="ARBA00009353"/>
    </source>
</evidence>
<dbReference type="InterPro" id="IPR036291">
    <property type="entry name" value="NAD(P)-bd_dom_sf"/>
</dbReference>
<name>A0ABW5NLN8_9SPHI</name>
<evidence type="ECO:0000313" key="3">
    <source>
        <dbReference type="EMBL" id="MFD2599825.1"/>
    </source>
</evidence>
<sequence>MKNLLLSGGTGFIGSKLVNHLLEAFSDLSIHILVRDKKATKSQPRIHYWEWNPENGEIASEIPKNIDTIIHLAGANIAEKRWTSKRKKVLLESRTKSSALLVDWVISNDVPVQRFISASAIGWYGEANGARPFEEQDPAGNDFLAQVCEAWEAAAHPLIEHGIRTVFIRTGLVLSPEGGMWKEMKKAFAFRVAPRFGNGKQVFSWITLHDLLRLYTFAAVTDGIHGPINAVAPHPVSQLTLIKALLKKQSNISITLPIPASMLKVGLGELSQELLKNAPVSAEKAIGYGFNFLQPNISDI</sequence>
<dbReference type="InterPro" id="IPR001509">
    <property type="entry name" value="Epimerase_deHydtase"/>
</dbReference>
<dbReference type="SUPFAM" id="SSF51735">
    <property type="entry name" value="NAD(P)-binding Rossmann-fold domains"/>
    <property type="match status" value="1"/>
</dbReference>
<gene>
    <name evidence="3" type="ORF">ACFSQ3_12770</name>
</gene>
<comment type="similarity">
    <text evidence="1">Belongs to the NAD(P)-dependent epimerase/dehydratase family. SDR39U1 subfamily.</text>
</comment>
<dbReference type="Proteomes" id="UP001597393">
    <property type="component" value="Unassembled WGS sequence"/>
</dbReference>
<accession>A0ABW5NLN8</accession>
<proteinExistence type="inferred from homology"/>
<feature type="domain" description="NAD-dependent epimerase/dehydratase" evidence="2">
    <location>
        <begin position="5"/>
        <end position="221"/>
    </location>
</feature>
<dbReference type="RefSeq" id="WP_380869949.1">
    <property type="nucleotide sequence ID" value="NZ_JBHUMA010000006.1"/>
</dbReference>